<name>A0A9D4E102_DREPO</name>
<evidence type="ECO:0000313" key="3">
    <source>
        <dbReference type="Proteomes" id="UP000828390"/>
    </source>
</evidence>
<reference evidence="2" key="1">
    <citation type="journal article" date="2019" name="bioRxiv">
        <title>The Genome of the Zebra Mussel, Dreissena polymorpha: A Resource for Invasive Species Research.</title>
        <authorList>
            <person name="McCartney M.A."/>
            <person name="Auch B."/>
            <person name="Kono T."/>
            <person name="Mallez S."/>
            <person name="Zhang Y."/>
            <person name="Obille A."/>
            <person name="Becker A."/>
            <person name="Abrahante J.E."/>
            <person name="Garbe J."/>
            <person name="Badalamenti J.P."/>
            <person name="Herman A."/>
            <person name="Mangelson H."/>
            <person name="Liachko I."/>
            <person name="Sullivan S."/>
            <person name="Sone E.D."/>
            <person name="Koren S."/>
            <person name="Silverstein K.A.T."/>
            <person name="Beckman K.B."/>
            <person name="Gohl D.M."/>
        </authorList>
    </citation>
    <scope>NUCLEOTIDE SEQUENCE</scope>
    <source>
        <strain evidence="2">Duluth1</strain>
        <tissue evidence="2">Whole animal</tissue>
    </source>
</reference>
<reference evidence="2" key="2">
    <citation type="submission" date="2020-11" db="EMBL/GenBank/DDBJ databases">
        <authorList>
            <person name="McCartney M.A."/>
            <person name="Auch B."/>
            <person name="Kono T."/>
            <person name="Mallez S."/>
            <person name="Becker A."/>
            <person name="Gohl D.M."/>
            <person name="Silverstein K.A.T."/>
            <person name="Koren S."/>
            <person name="Bechman K.B."/>
            <person name="Herman A."/>
            <person name="Abrahante J.E."/>
            <person name="Garbe J."/>
        </authorList>
    </citation>
    <scope>NUCLEOTIDE SEQUENCE</scope>
    <source>
        <strain evidence="2">Duluth1</strain>
        <tissue evidence="2">Whole animal</tissue>
    </source>
</reference>
<dbReference type="Proteomes" id="UP000828390">
    <property type="component" value="Unassembled WGS sequence"/>
</dbReference>
<feature type="chain" id="PRO_5038448721" evidence="1">
    <location>
        <begin position="24"/>
        <end position="245"/>
    </location>
</feature>
<organism evidence="2 3">
    <name type="scientific">Dreissena polymorpha</name>
    <name type="common">Zebra mussel</name>
    <name type="synonym">Mytilus polymorpha</name>
    <dbReference type="NCBI Taxonomy" id="45954"/>
    <lineage>
        <taxon>Eukaryota</taxon>
        <taxon>Metazoa</taxon>
        <taxon>Spiralia</taxon>
        <taxon>Lophotrochozoa</taxon>
        <taxon>Mollusca</taxon>
        <taxon>Bivalvia</taxon>
        <taxon>Autobranchia</taxon>
        <taxon>Heteroconchia</taxon>
        <taxon>Euheterodonta</taxon>
        <taxon>Imparidentia</taxon>
        <taxon>Neoheterodontei</taxon>
        <taxon>Myida</taxon>
        <taxon>Dreissenoidea</taxon>
        <taxon>Dreissenidae</taxon>
        <taxon>Dreissena</taxon>
    </lineage>
</organism>
<evidence type="ECO:0000313" key="2">
    <source>
        <dbReference type="EMBL" id="KAH3770833.1"/>
    </source>
</evidence>
<accession>A0A9D4E102</accession>
<protein>
    <submittedName>
        <fullName evidence="2">Uncharacterized protein</fullName>
    </submittedName>
</protein>
<feature type="signal peptide" evidence="1">
    <location>
        <begin position="1"/>
        <end position="23"/>
    </location>
</feature>
<proteinExistence type="predicted"/>
<keyword evidence="3" id="KW-1185">Reference proteome</keyword>
<comment type="caution">
    <text evidence="2">The sequence shown here is derived from an EMBL/GenBank/DDBJ whole genome shotgun (WGS) entry which is preliminary data.</text>
</comment>
<dbReference type="EMBL" id="JAIWYP010000009">
    <property type="protein sequence ID" value="KAH3770833.1"/>
    <property type="molecule type" value="Genomic_DNA"/>
</dbReference>
<evidence type="ECO:0000256" key="1">
    <source>
        <dbReference type="SAM" id="SignalP"/>
    </source>
</evidence>
<sequence length="245" mass="27124">MMPDVHSSSCLLLTLAFVVLTCSQEQSPAPAGIRLSVPESEFNRYWSMSGVFVIGKATSPIQSQRKLEVEIGSVSIQYTFQAVMKGGSLALKIGRCSLEISQLSVKSTECEPIVCRNLTELNVVVQNKIASSHLKQSYSKFGENVTIDATFLSMNMSKGAFHTLHKGDVCFNGKCLAVTDTEFSHEPPSDGISFDIKKEVLDNAIILLKETKVLDIELTFRTISSRWPERVVGVRMRVENIRLSM</sequence>
<gene>
    <name evidence="2" type="ORF">DPMN_172129</name>
</gene>
<keyword evidence="1" id="KW-0732">Signal</keyword>
<dbReference type="AlphaFoldDB" id="A0A9D4E102"/>